<comment type="caution">
    <text evidence="2">The sequence shown here is derived from an EMBL/GenBank/DDBJ whole genome shotgun (WGS) entry which is preliminary data.</text>
</comment>
<proteinExistence type="predicted"/>
<protein>
    <submittedName>
        <fullName evidence="2">Uncharacterized protein</fullName>
    </submittedName>
</protein>
<feature type="region of interest" description="Disordered" evidence="1">
    <location>
        <begin position="18"/>
        <end position="37"/>
    </location>
</feature>
<gene>
    <name evidence="2" type="ORF">EYF80_064903</name>
</gene>
<dbReference type="AlphaFoldDB" id="A0A4Z2E852"/>
<accession>A0A4Z2E852</accession>
<evidence type="ECO:0000313" key="3">
    <source>
        <dbReference type="Proteomes" id="UP000314294"/>
    </source>
</evidence>
<dbReference type="EMBL" id="SRLO01013806">
    <property type="protein sequence ID" value="TNN24969.1"/>
    <property type="molecule type" value="Genomic_DNA"/>
</dbReference>
<dbReference type="Proteomes" id="UP000314294">
    <property type="component" value="Unassembled WGS sequence"/>
</dbReference>
<evidence type="ECO:0000256" key="1">
    <source>
        <dbReference type="SAM" id="MobiDB-lite"/>
    </source>
</evidence>
<feature type="compositionally biased region" description="Basic and acidic residues" evidence="1">
    <location>
        <begin position="18"/>
        <end position="31"/>
    </location>
</feature>
<evidence type="ECO:0000313" key="2">
    <source>
        <dbReference type="EMBL" id="TNN24969.1"/>
    </source>
</evidence>
<sequence>MKGSQERVEIFLQRYLHPDESGAGHDAGGEHDEQEQGVAHVAALRVAPSEKRSSVVTL</sequence>
<organism evidence="2 3">
    <name type="scientific">Liparis tanakae</name>
    <name type="common">Tanaka's snailfish</name>
    <dbReference type="NCBI Taxonomy" id="230148"/>
    <lineage>
        <taxon>Eukaryota</taxon>
        <taxon>Metazoa</taxon>
        <taxon>Chordata</taxon>
        <taxon>Craniata</taxon>
        <taxon>Vertebrata</taxon>
        <taxon>Euteleostomi</taxon>
        <taxon>Actinopterygii</taxon>
        <taxon>Neopterygii</taxon>
        <taxon>Teleostei</taxon>
        <taxon>Neoteleostei</taxon>
        <taxon>Acanthomorphata</taxon>
        <taxon>Eupercaria</taxon>
        <taxon>Perciformes</taxon>
        <taxon>Cottioidei</taxon>
        <taxon>Cottales</taxon>
        <taxon>Liparidae</taxon>
        <taxon>Liparis</taxon>
    </lineage>
</organism>
<reference evidence="2 3" key="1">
    <citation type="submission" date="2019-03" db="EMBL/GenBank/DDBJ databases">
        <title>First draft genome of Liparis tanakae, snailfish: a comprehensive survey of snailfish specific genes.</title>
        <authorList>
            <person name="Kim W."/>
            <person name="Song I."/>
            <person name="Jeong J.-H."/>
            <person name="Kim D."/>
            <person name="Kim S."/>
            <person name="Ryu S."/>
            <person name="Song J.Y."/>
            <person name="Lee S.K."/>
        </authorList>
    </citation>
    <scope>NUCLEOTIDE SEQUENCE [LARGE SCALE GENOMIC DNA]</scope>
    <source>
        <tissue evidence="2">Muscle</tissue>
    </source>
</reference>
<keyword evidence="3" id="KW-1185">Reference proteome</keyword>
<name>A0A4Z2E852_9TELE</name>